<dbReference type="InterPro" id="IPR013149">
    <property type="entry name" value="ADH-like_C"/>
</dbReference>
<dbReference type="InterPro" id="IPR036291">
    <property type="entry name" value="NAD(P)-bd_dom_sf"/>
</dbReference>
<evidence type="ECO:0000259" key="5">
    <source>
        <dbReference type="SMART" id="SM00829"/>
    </source>
</evidence>
<accession>A0A1L9X6T6</accession>
<dbReference type="PANTHER" id="PTHR45348">
    <property type="entry name" value="HYPOTHETICAL OXIDOREDUCTASE (EUROFUNG)"/>
    <property type="match status" value="1"/>
</dbReference>
<dbReference type="InterPro" id="IPR020843">
    <property type="entry name" value="ER"/>
</dbReference>
<dbReference type="PANTHER" id="PTHR45348:SF2">
    <property type="entry name" value="ZINC-TYPE ALCOHOL DEHYDROGENASE-LIKE PROTEIN C2E1P3.01"/>
    <property type="match status" value="1"/>
</dbReference>
<dbReference type="Pfam" id="PF00107">
    <property type="entry name" value="ADH_zinc_N"/>
    <property type="match status" value="1"/>
</dbReference>
<dbReference type="VEuPathDB" id="FungiDB:ASPACDRAFT_112246"/>
<protein>
    <recommendedName>
        <fullName evidence="5">Enoyl reductase (ER) domain-containing protein</fullName>
    </recommendedName>
</protein>
<dbReference type="OMA" id="QICADAI"/>
<dbReference type="GO" id="GO:0016651">
    <property type="term" value="F:oxidoreductase activity, acting on NAD(P)H"/>
    <property type="evidence" value="ECO:0007669"/>
    <property type="project" value="InterPro"/>
</dbReference>
<proteinExistence type="inferred from homology"/>
<dbReference type="CDD" id="cd08249">
    <property type="entry name" value="enoyl_reductase_like"/>
    <property type="match status" value="1"/>
</dbReference>
<sequence length="347" mass="37280">MPLAITLTSPHTPTLTTIPPPTLRPGTLLVQPKAVALNPTDLKKASSPSTPLNLPLGCDYAGTVLSIHPDTTTDFQPGDRIFGFVSGCNPLHPTDGAFSTATPAVAALQLPIPAHLSFAEAATFGIALTTIGQSLYQTLNLAPPDTPLSDPLPILIYGGSSAMGTMAIQFAKLSGYRVFTTCSPRNFELVRSYGADEVFDYRDPDAAALINEKTGDRLGLVMDTIGGEEAVAFCDRALSTDGGEFATLLTDTVIPRENVRTRITVAYTAMGEELELGGHRIPARKEDYDFAVEWMRKLWPFLQDGKIKPHPVRVVEGGLKGLAEQGFEIMRQAKLSGEKLVVEVETE</sequence>
<dbReference type="Proteomes" id="UP000184546">
    <property type="component" value="Unassembled WGS sequence"/>
</dbReference>
<dbReference type="SMART" id="SM00829">
    <property type="entry name" value="PKS_ER"/>
    <property type="match status" value="1"/>
</dbReference>
<dbReference type="Pfam" id="PF08240">
    <property type="entry name" value="ADH_N"/>
    <property type="match status" value="1"/>
</dbReference>
<dbReference type="Gene3D" id="3.40.50.720">
    <property type="entry name" value="NAD(P)-binding Rossmann-like Domain"/>
    <property type="match status" value="1"/>
</dbReference>
<dbReference type="Gene3D" id="3.90.180.10">
    <property type="entry name" value="Medium-chain alcohol dehydrogenases, catalytic domain"/>
    <property type="match status" value="1"/>
</dbReference>
<dbReference type="InterPro" id="IPR013154">
    <property type="entry name" value="ADH-like_N"/>
</dbReference>
<reference evidence="7" key="1">
    <citation type="journal article" date="2017" name="Genome Biol.">
        <title>Comparative genomics reveals high biological diversity and specific adaptations in the industrially and medically important fungal genus Aspergillus.</title>
        <authorList>
            <person name="de Vries R.P."/>
            <person name="Riley R."/>
            <person name="Wiebenga A."/>
            <person name="Aguilar-Osorio G."/>
            <person name="Amillis S."/>
            <person name="Uchima C.A."/>
            <person name="Anderluh G."/>
            <person name="Asadollahi M."/>
            <person name="Askin M."/>
            <person name="Barry K."/>
            <person name="Battaglia E."/>
            <person name="Bayram O."/>
            <person name="Benocci T."/>
            <person name="Braus-Stromeyer S.A."/>
            <person name="Caldana C."/>
            <person name="Canovas D."/>
            <person name="Cerqueira G.C."/>
            <person name="Chen F."/>
            <person name="Chen W."/>
            <person name="Choi C."/>
            <person name="Clum A."/>
            <person name="Dos Santos R.A."/>
            <person name="Damasio A.R."/>
            <person name="Diallinas G."/>
            <person name="Emri T."/>
            <person name="Fekete E."/>
            <person name="Flipphi M."/>
            <person name="Freyberg S."/>
            <person name="Gallo A."/>
            <person name="Gournas C."/>
            <person name="Habgood R."/>
            <person name="Hainaut M."/>
            <person name="Harispe M.L."/>
            <person name="Henrissat B."/>
            <person name="Hilden K.S."/>
            <person name="Hope R."/>
            <person name="Hossain A."/>
            <person name="Karabika E."/>
            <person name="Karaffa L."/>
            <person name="Karanyi Z."/>
            <person name="Krasevec N."/>
            <person name="Kuo A."/>
            <person name="Kusch H."/>
            <person name="LaButti K."/>
            <person name="Lagendijk E.L."/>
            <person name="Lapidus A."/>
            <person name="Levasseur A."/>
            <person name="Lindquist E."/>
            <person name="Lipzen A."/>
            <person name="Logrieco A.F."/>
            <person name="MacCabe A."/>
            <person name="Maekelae M.R."/>
            <person name="Malavazi I."/>
            <person name="Melin P."/>
            <person name="Meyer V."/>
            <person name="Mielnichuk N."/>
            <person name="Miskei M."/>
            <person name="Molnar A.P."/>
            <person name="Mule G."/>
            <person name="Ngan C.Y."/>
            <person name="Orejas M."/>
            <person name="Orosz E."/>
            <person name="Ouedraogo J.P."/>
            <person name="Overkamp K.M."/>
            <person name="Park H.-S."/>
            <person name="Perrone G."/>
            <person name="Piumi F."/>
            <person name="Punt P.J."/>
            <person name="Ram A.F."/>
            <person name="Ramon A."/>
            <person name="Rauscher S."/>
            <person name="Record E."/>
            <person name="Riano-Pachon D.M."/>
            <person name="Robert V."/>
            <person name="Roehrig J."/>
            <person name="Ruller R."/>
            <person name="Salamov A."/>
            <person name="Salih N.S."/>
            <person name="Samson R.A."/>
            <person name="Sandor E."/>
            <person name="Sanguinetti M."/>
            <person name="Schuetze T."/>
            <person name="Sepcic K."/>
            <person name="Shelest E."/>
            <person name="Sherlock G."/>
            <person name="Sophianopoulou V."/>
            <person name="Squina F.M."/>
            <person name="Sun H."/>
            <person name="Susca A."/>
            <person name="Todd R.B."/>
            <person name="Tsang A."/>
            <person name="Unkles S.E."/>
            <person name="van de Wiele N."/>
            <person name="van Rossen-Uffink D."/>
            <person name="Oliveira J.V."/>
            <person name="Vesth T.C."/>
            <person name="Visser J."/>
            <person name="Yu J.-H."/>
            <person name="Zhou M."/>
            <person name="Andersen M.R."/>
            <person name="Archer D.B."/>
            <person name="Baker S.E."/>
            <person name="Benoit I."/>
            <person name="Brakhage A.A."/>
            <person name="Braus G.H."/>
            <person name="Fischer R."/>
            <person name="Frisvad J.C."/>
            <person name="Goldman G.H."/>
            <person name="Houbraken J."/>
            <person name="Oakley B."/>
            <person name="Pocsi I."/>
            <person name="Scazzocchio C."/>
            <person name="Seiboth B."/>
            <person name="vanKuyk P.A."/>
            <person name="Wortman J."/>
            <person name="Dyer P.S."/>
            <person name="Grigoriev I.V."/>
        </authorList>
    </citation>
    <scope>NUCLEOTIDE SEQUENCE [LARGE SCALE GENOMIC DNA]</scope>
    <source>
        <strain evidence="7">ATCC 16872 / CBS 172.66 / WB 5094</strain>
    </source>
</reference>
<organism evidence="6 7">
    <name type="scientific">Aspergillus aculeatus (strain ATCC 16872 / CBS 172.66 / WB 5094)</name>
    <dbReference type="NCBI Taxonomy" id="690307"/>
    <lineage>
        <taxon>Eukaryota</taxon>
        <taxon>Fungi</taxon>
        <taxon>Dikarya</taxon>
        <taxon>Ascomycota</taxon>
        <taxon>Pezizomycotina</taxon>
        <taxon>Eurotiomycetes</taxon>
        <taxon>Eurotiomycetidae</taxon>
        <taxon>Eurotiales</taxon>
        <taxon>Aspergillaceae</taxon>
        <taxon>Aspergillus</taxon>
        <taxon>Aspergillus subgen. Circumdati</taxon>
    </lineage>
</organism>
<evidence type="ECO:0000256" key="4">
    <source>
        <dbReference type="ARBA" id="ARBA00023002"/>
    </source>
</evidence>
<dbReference type="GeneID" id="30969446"/>
<dbReference type="AlphaFoldDB" id="A0A1L9X6T6"/>
<dbReference type="SUPFAM" id="SSF51735">
    <property type="entry name" value="NAD(P)-binding Rossmann-fold domains"/>
    <property type="match status" value="1"/>
</dbReference>
<dbReference type="SUPFAM" id="SSF50129">
    <property type="entry name" value="GroES-like"/>
    <property type="match status" value="1"/>
</dbReference>
<keyword evidence="7" id="KW-1185">Reference proteome</keyword>
<evidence type="ECO:0000256" key="1">
    <source>
        <dbReference type="ARBA" id="ARBA00008072"/>
    </source>
</evidence>
<evidence type="ECO:0000256" key="3">
    <source>
        <dbReference type="ARBA" id="ARBA00022857"/>
    </source>
</evidence>
<dbReference type="OrthoDB" id="48317at2759"/>
<dbReference type="RefSeq" id="XP_020060347.1">
    <property type="nucleotide sequence ID" value="XM_020195632.1"/>
</dbReference>
<keyword evidence="2" id="KW-0547">Nucleotide-binding</keyword>
<dbReference type="InterPro" id="IPR047122">
    <property type="entry name" value="Trans-enoyl_RdTase-like"/>
</dbReference>
<gene>
    <name evidence="6" type="ORF">ASPACDRAFT_112246</name>
</gene>
<keyword evidence="3" id="KW-0521">NADP</keyword>
<keyword evidence="4" id="KW-0560">Oxidoreductase</keyword>
<evidence type="ECO:0000313" key="7">
    <source>
        <dbReference type="Proteomes" id="UP000184546"/>
    </source>
</evidence>
<evidence type="ECO:0000256" key="2">
    <source>
        <dbReference type="ARBA" id="ARBA00022741"/>
    </source>
</evidence>
<evidence type="ECO:0000313" key="6">
    <source>
        <dbReference type="EMBL" id="OJK04008.1"/>
    </source>
</evidence>
<dbReference type="EMBL" id="KV878971">
    <property type="protein sequence ID" value="OJK04008.1"/>
    <property type="molecule type" value="Genomic_DNA"/>
</dbReference>
<comment type="similarity">
    <text evidence="1">Belongs to the zinc-containing alcohol dehydrogenase family.</text>
</comment>
<dbReference type="InterPro" id="IPR011032">
    <property type="entry name" value="GroES-like_sf"/>
</dbReference>
<dbReference type="STRING" id="690307.A0A1L9X6T6"/>
<feature type="domain" description="Enoyl reductase (ER)" evidence="5">
    <location>
        <begin position="8"/>
        <end position="342"/>
    </location>
</feature>
<name>A0A1L9X6T6_ASPA1</name>
<dbReference type="GO" id="GO:0000166">
    <property type="term" value="F:nucleotide binding"/>
    <property type="evidence" value="ECO:0007669"/>
    <property type="project" value="UniProtKB-KW"/>
</dbReference>